<dbReference type="Proteomes" id="UP000694427">
    <property type="component" value="Unplaced"/>
</dbReference>
<evidence type="ECO:0000313" key="2">
    <source>
        <dbReference type="Proteomes" id="UP000694427"/>
    </source>
</evidence>
<dbReference type="AlphaFoldDB" id="A0A8C1VQH4"/>
<dbReference type="Pfam" id="PF03665">
    <property type="entry name" value="UPF0172"/>
    <property type="match status" value="1"/>
</dbReference>
<dbReference type="GO" id="GO:0072546">
    <property type="term" value="C:EMC complex"/>
    <property type="evidence" value="ECO:0007669"/>
    <property type="project" value="InterPro"/>
</dbReference>
<protein>
    <submittedName>
        <fullName evidence="1">ER membrane protein complex subunit 8</fullName>
    </submittedName>
</protein>
<dbReference type="Ensembl" id="ENSCCRT00015057745.1">
    <property type="protein sequence ID" value="ENSCCRP00015055889.1"/>
    <property type="gene ID" value="ENSCCRG00015022989.1"/>
</dbReference>
<name>A0A8C1VQH4_CYPCA</name>
<dbReference type="InterPro" id="IPR005366">
    <property type="entry name" value="EMC8/9"/>
</dbReference>
<organism evidence="1 3">
    <name type="scientific">Cyprinus carpio</name>
    <name type="common">Common carp</name>
    <dbReference type="NCBI Taxonomy" id="7962"/>
    <lineage>
        <taxon>Eukaryota</taxon>
        <taxon>Metazoa</taxon>
        <taxon>Chordata</taxon>
        <taxon>Craniata</taxon>
        <taxon>Vertebrata</taxon>
        <taxon>Euteleostomi</taxon>
        <taxon>Actinopterygii</taxon>
        <taxon>Neopterygii</taxon>
        <taxon>Teleostei</taxon>
        <taxon>Ostariophysi</taxon>
        <taxon>Cypriniformes</taxon>
        <taxon>Cyprinidae</taxon>
        <taxon>Cyprininae</taxon>
        <taxon>Cyprinus</taxon>
    </lineage>
</organism>
<dbReference type="PANTHER" id="PTHR12941:SF13">
    <property type="entry name" value="ER MEMBRANE PROTEIN COMPLEX SUBUNIT 8"/>
    <property type="match status" value="1"/>
</dbReference>
<evidence type="ECO:0000313" key="1">
    <source>
        <dbReference type="Ensembl" id="ENSCCRP00015055889.1"/>
    </source>
</evidence>
<dbReference type="Proteomes" id="UP000694701">
    <property type="component" value="Unplaced"/>
</dbReference>
<evidence type="ECO:0000313" key="3">
    <source>
        <dbReference type="Proteomes" id="UP000694700"/>
    </source>
</evidence>
<keyword evidence="2" id="KW-1185">Reference proteome</keyword>
<dbReference type="Ensembl" id="ENSCCRT00020000123.1">
    <property type="protein sequence ID" value="ENSCCRP00020000089.1"/>
    <property type="gene ID" value="ENSCCRG00020000075.1"/>
</dbReference>
<proteinExistence type="predicted"/>
<sequence length="174" mass="20615">MIHYIKHNFTHTSIFCRNKLNKQSYFYMSTSNRMSISVYMLIDAWCKENKYVIAGYYQANERIKEARPNQVAEKVAARISENFSEAAMIMLDNSRFTMDCFVPVLFIYDHHDNKWKCREPSTDCFEDWIEAQKITAALLESKSYESLVDFDNHLDDLRNDWTNPEINKSVLHLC</sequence>
<dbReference type="Proteomes" id="UP000694700">
    <property type="component" value="Unplaced"/>
</dbReference>
<dbReference type="CDD" id="cd08060">
    <property type="entry name" value="MPN_UPF0172"/>
    <property type="match status" value="1"/>
</dbReference>
<accession>A0A8C1VQH4</accession>
<reference evidence="1" key="1">
    <citation type="submission" date="2025-05" db="UniProtKB">
        <authorList>
            <consortium name="Ensembl"/>
        </authorList>
    </citation>
    <scope>IDENTIFICATION</scope>
</reference>
<dbReference type="Ensembl" id="ENSCCRT00010122871.1">
    <property type="protein sequence ID" value="ENSCCRP00010110435.1"/>
    <property type="gene ID" value="ENSCCRG00010048687.1"/>
</dbReference>
<dbReference type="PANTHER" id="PTHR12941">
    <property type="entry name" value="ER MEMBRANE PROTEIN COMPLEX"/>
    <property type="match status" value="1"/>
</dbReference>